<sequence>MHRALCLNAIIAVSLSACAVGPDFVVPAAPQTTRFTPEVTASPGAGQKFRFGAQASQKWWSAFHSKHLDALIEEALARNPTLEAAEAAIRIAQFEADAARGPLFPQINIGSASNYIYSSGYSTTTTVTQSAYSFFSKQVNVSFSPDIWGGTRRTIESLEAQKEVATYQKQAAHLTLAADVAKAAIEEATLRAEIATTRKTIGLEQQRLTLLERQLAFGAATSVDILSQQTALAQSRQTLPALETRLAQQRNLLAKLAGRNPYDALEESFELVELSLPHDMPVSLPAQIVSQRPDLKAAEAQMHAASARIGIAVAARLPNVTLTGDTGSSAFKMAQLFAPGTNFYTLAGNIAQPVLDGATLLNKQRAAEAGLDEAEARYKGAVANAFQNVADALRALQGDALAVKEARIAEVTSRRYFDKIRTQENFGTVSQLAVIDAQRAYLATSIARVRAESQRLSDSVALFLAIGGGETA</sequence>
<dbReference type="RefSeq" id="WP_142863190.1">
    <property type="nucleotide sequence ID" value="NZ_VJMF01000045.1"/>
</dbReference>
<feature type="chain" id="PRO_5022268277" evidence="2">
    <location>
        <begin position="20"/>
        <end position="472"/>
    </location>
</feature>
<dbReference type="InterPro" id="IPR010131">
    <property type="entry name" value="MdtP/NodT-like"/>
</dbReference>
<dbReference type="GO" id="GO:0015562">
    <property type="term" value="F:efflux transmembrane transporter activity"/>
    <property type="evidence" value="ECO:0007669"/>
    <property type="project" value="InterPro"/>
</dbReference>
<evidence type="ECO:0000256" key="1">
    <source>
        <dbReference type="ARBA" id="ARBA00007613"/>
    </source>
</evidence>
<dbReference type="GO" id="GO:0005886">
    <property type="term" value="C:plasma membrane"/>
    <property type="evidence" value="ECO:0007669"/>
    <property type="project" value="UniProtKB-SubCell"/>
</dbReference>
<protein>
    <submittedName>
        <fullName evidence="3">Efflux transporter outer membrane subunit</fullName>
    </submittedName>
</protein>
<keyword evidence="2" id="KW-0472">Membrane</keyword>
<comment type="caution">
    <text evidence="3">The sequence shown here is derived from an EMBL/GenBank/DDBJ whole genome shotgun (WGS) entry which is preliminary data.</text>
</comment>
<reference evidence="3 4" key="1">
    <citation type="submission" date="2019-07" db="EMBL/GenBank/DDBJ databases">
        <title>Ln-dependent methylotrophs.</title>
        <authorList>
            <person name="Tani A."/>
        </authorList>
    </citation>
    <scope>NUCLEOTIDE SEQUENCE [LARGE SCALE GENOMIC DNA]</scope>
    <source>
        <strain evidence="3 4">SM89A</strain>
    </source>
</reference>
<dbReference type="NCBIfam" id="TIGR01845">
    <property type="entry name" value="outer_NodT"/>
    <property type="match status" value="1"/>
</dbReference>
<dbReference type="Pfam" id="PF02321">
    <property type="entry name" value="OEP"/>
    <property type="match status" value="2"/>
</dbReference>
<dbReference type="Proteomes" id="UP000316781">
    <property type="component" value="Unassembled WGS sequence"/>
</dbReference>
<evidence type="ECO:0000313" key="3">
    <source>
        <dbReference type="EMBL" id="TRL32747.1"/>
    </source>
</evidence>
<keyword evidence="2" id="KW-0732">Signal</keyword>
<dbReference type="Gene3D" id="2.20.200.10">
    <property type="entry name" value="Outer membrane efflux proteins (OEP)"/>
    <property type="match status" value="1"/>
</dbReference>
<dbReference type="Gene3D" id="1.20.1600.10">
    <property type="entry name" value="Outer membrane efflux proteins (OEP)"/>
    <property type="match status" value="1"/>
</dbReference>
<dbReference type="EMBL" id="VJMF01000045">
    <property type="protein sequence ID" value="TRL32747.1"/>
    <property type="molecule type" value="Genomic_DNA"/>
</dbReference>
<dbReference type="PROSITE" id="PS51257">
    <property type="entry name" value="PROKAR_LIPOPROTEIN"/>
    <property type="match status" value="1"/>
</dbReference>
<dbReference type="PANTHER" id="PTHR30203">
    <property type="entry name" value="OUTER MEMBRANE CATION EFFLUX PROTEIN"/>
    <property type="match status" value="1"/>
</dbReference>
<evidence type="ECO:0000256" key="2">
    <source>
        <dbReference type="RuleBase" id="RU362097"/>
    </source>
</evidence>
<keyword evidence="2" id="KW-1134">Transmembrane beta strand</keyword>
<organism evidence="3 4">
    <name type="scientific">Methylosinus sporium</name>
    <dbReference type="NCBI Taxonomy" id="428"/>
    <lineage>
        <taxon>Bacteria</taxon>
        <taxon>Pseudomonadati</taxon>
        <taxon>Pseudomonadota</taxon>
        <taxon>Alphaproteobacteria</taxon>
        <taxon>Hyphomicrobiales</taxon>
        <taxon>Methylocystaceae</taxon>
        <taxon>Methylosinus</taxon>
    </lineage>
</organism>
<dbReference type="PANTHER" id="PTHR30203:SF33">
    <property type="entry name" value="BLR4455 PROTEIN"/>
    <property type="match status" value="1"/>
</dbReference>
<accession>A0A549ST38</accession>
<comment type="subcellular location">
    <subcellularLocation>
        <location evidence="2">Cell membrane</location>
        <topology evidence="2">Lipid-anchor</topology>
    </subcellularLocation>
</comment>
<keyword evidence="2" id="KW-0812">Transmembrane</keyword>
<keyword evidence="2" id="KW-0449">Lipoprotein</keyword>
<gene>
    <name evidence="3" type="ORF">FM996_11770</name>
</gene>
<dbReference type="AlphaFoldDB" id="A0A549ST38"/>
<comment type="similarity">
    <text evidence="1 2">Belongs to the outer membrane factor (OMF) (TC 1.B.17) family.</text>
</comment>
<dbReference type="SUPFAM" id="SSF56954">
    <property type="entry name" value="Outer membrane efflux proteins (OEP)"/>
    <property type="match status" value="1"/>
</dbReference>
<feature type="signal peptide" evidence="2">
    <location>
        <begin position="1"/>
        <end position="19"/>
    </location>
</feature>
<proteinExistence type="inferred from homology"/>
<dbReference type="InterPro" id="IPR003423">
    <property type="entry name" value="OMP_efflux"/>
</dbReference>
<keyword evidence="2" id="KW-0564">Palmitate</keyword>
<evidence type="ECO:0000313" key="4">
    <source>
        <dbReference type="Proteomes" id="UP000316781"/>
    </source>
</evidence>
<name>A0A549ST38_METSR</name>